<dbReference type="Proteomes" id="UP000823900">
    <property type="component" value="Unassembled WGS sequence"/>
</dbReference>
<dbReference type="Gene3D" id="3.30.1340.10">
    <property type="entry name" value="HPr-like"/>
    <property type="match status" value="1"/>
</dbReference>
<accession>A0A9D2HEN6</accession>
<evidence type="ECO:0000313" key="1">
    <source>
        <dbReference type="EMBL" id="HJA70041.1"/>
    </source>
</evidence>
<gene>
    <name evidence="1" type="ORF">IAA07_00485</name>
</gene>
<reference evidence="1" key="1">
    <citation type="journal article" date="2021" name="PeerJ">
        <title>Extensive microbial diversity within the chicken gut microbiome revealed by metagenomics and culture.</title>
        <authorList>
            <person name="Gilroy R."/>
            <person name="Ravi A."/>
            <person name="Getino M."/>
            <person name="Pursley I."/>
            <person name="Horton D.L."/>
            <person name="Alikhan N.F."/>
            <person name="Baker D."/>
            <person name="Gharbi K."/>
            <person name="Hall N."/>
            <person name="Watson M."/>
            <person name="Adriaenssens E.M."/>
            <person name="Foster-Nyarko E."/>
            <person name="Jarju S."/>
            <person name="Secka A."/>
            <person name="Antonio M."/>
            <person name="Oren A."/>
            <person name="Chaudhuri R.R."/>
            <person name="La Ragione R."/>
            <person name="Hildebrand F."/>
            <person name="Pallen M.J."/>
        </authorList>
    </citation>
    <scope>NUCLEOTIDE SEQUENCE</scope>
    <source>
        <strain evidence="1">CHK178-16964</strain>
    </source>
</reference>
<dbReference type="AlphaFoldDB" id="A0A9D2HEN6"/>
<comment type="caution">
    <text evidence="1">The sequence shown here is derived from an EMBL/GenBank/DDBJ whole genome shotgun (WGS) entry which is preliminary data.</text>
</comment>
<dbReference type="SUPFAM" id="SSF55594">
    <property type="entry name" value="HPr-like"/>
    <property type="match status" value="1"/>
</dbReference>
<evidence type="ECO:0000313" key="2">
    <source>
        <dbReference type="Proteomes" id="UP000823900"/>
    </source>
</evidence>
<sequence>MLAKQLNITAPYRTLPISYLIQTARYFSCTIQIQSADSTIDVKDYDAMQKRFEPDGKRLIFYLSGSDEKEAAQRIRCIFQE</sequence>
<proteinExistence type="predicted"/>
<dbReference type="InterPro" id="IPR035895">
    <property type="entry name" value="HPr-like_sf"/>
</dbReference>
<protein>
    <submittedName>
        <fullName evidence="1">HPr family phosphocarrier protein</fullName>
    </submittedName>
</protein>
<name>A0A9D2HEN6_9FIRM</name>
<organism evidence="1 2">
    <name type="scientific">Candidatus Lachnoclostridium stercoravium</name>
    <dbReference type="NCBI Taxonomy" id="2838633"/>
    <lineage>
        <taxon>Bacteria</taxon>
        <taxon>Bacillati</taxon>
        <taxon>Bacillota</taxon>
        <taxon>Clostridia</taxon>
        <taxon>Lachnospirales</taxon>
        <taxon>Lachnospiraceae</taxon>
    </lineage>
</organism>
<reference evidence="1" key="2">
    <citation type="submission" date="2021-04" db="EMBL/GenBank/DDBJ databases">
        <authorList>
            <person name="Gilroy R."/>
        </authorList>
    </citation>
    <scope>NUCLEOTIDE SEQUENCE</scope>
    <source>
        <strain evidence="1">CHK178-16964</strain>
    </source>
</reference>
<dbReference type="EMBL" id="DWZA01000004">
    <property type="protein sequence ID" value="HJA70041.1"/>
    <property type="molecule type" value="Genomic_DNA"/>
</dbReference>